<dbReference type="Proteomes" id="UP000494108">
    <property type="component" value="Unassembled WGS sequence"/>
</dbReference>
<dbReference type="CDD" id="cd00829">
    <property type="entry name" value="SCP-x_thiolase"/>
    <property type="match status" value="1"/>
</dbReference>
<dbReference type="NCBIfam" id="NF005704">
    <property type="entry name" value="PRK07516.1"/>
    <property type="match status" value="1"/>
</dbReference>
<proteinExistence type="predicted"/>
<dbReference type="RefSeq" id="WP_175174175.1">
    <property type="nucleotide sequence ID" value="NZ_CADIJX010000002.1"/>
</dbReference>
<organism evidence="3 4">
    <name type="scientific">Achromobacter pestifer</name>
    <dbReference type="NCBI Taxonomy" id="1353889"/>
    <lineage>
        <taxon>Bacteria</taxon>
        <taxon>Pseudomonadati</taxon>
        <taxon>Pseudomonadota</taxon>
        <taxon>Betaproteobacteria</taxon>
        <taxon>Burkholderiales</taxon>
        <taxon>Alcaligenaceae</taxon>
        <taxon>Achromobacter</taxon>
    </lineage>
</organism>
<dbReference type="InterPro" id="IPR055140">
    <property type="entry name" value="Thiolase_C_2"/>
</dbReference>
<gene>
    <name evidence="3" type="primary">fadA_3</name>
    <name evidence="3" type="ORF">LMG3431_01857</name>
</gene>
<dbReference type="InterPro" id="IPR020616">
    <property type="entry name" value="Thiolase_N"/>
</dbReference>
<name>A0A6S6YUE4_9BURK</name>
<dbReference type="Pfam" id="PF22691">
    <property type="entry name" value="Thiolase_C_1"/>
    <property type="match status" value="1"/>
</dbReference>
<keyword evidence="3" id="KW-0012">Acyltransferase</keyword>
<dbReference type="EC" id="2.3.1.16" evidence="3"/>
<accession>A0A6S6YUE4</accession>
<dbReference type="Gene3D" id="3.40.47.10">
    <property type="match status" value="1"/>
</dbReference>
<keyword evidence="4" id="KW-1185">Reference proteome</keyword>
<dbReference type="PANTHER" id="PTHR42870">
    <property type="entry name" value="ACETYL-COA C-ACETYLTRANSFERASE"/>
    <property type="match status" value="1"/>
</dbReference>
<dbReference type="EMBL" id="CADIJX010000002">
    <property type="protein sequence ID" value="CAB3638170.1"/>
    <property type="molecule type" value="Genomic_DNA"/>
</dbReference>
<protein>
    <submittedName>
        <fullName evidence="3">3-ketoacyl-CoA thiolase</fullName>
        <ecNumber evidence="3">2.3.1.16</ecNumber>
    </submittedName>
</protein>
<feature type="domain" description="Thiolase N-terminal" evidence="1">
    <location>
        <begin position="7"/>
        <end position="230"/>
    </location>
</feature>
<evidence type="ECO:0000259" key="2">
    <source>
        <dbReference type="Pfam" id="PF22691"/>
    </source>
</evidence>
<sequence length="393" mass="41479">MFDDTGVSIVGSGHTPFGRLDALNLEQLIVMAAKEAIEDAGVDPAEIDAVYLGHFNAGLVPDAFASSLVHQAHPALRFKPATRCENACASGSAAIHAGLRAIQSGAARTVLVIGVEKMTSRTTPEVTEALACAGYKNDPLESALSFPQQFARLADEYAARYHDPLPVMATIAAKNHANALRNPLAQLRRELDAAFCNTVSERNPMIAPPLRMTDCSPISDGAAAVIMTSEHHAPRYARQVRVRSATHVSDILPLDGRDLLAFEGPHRAMQRAYADAGISVQDLDFAEVHDCFTIAELLIYEAMGLAAAGQGHRVLDEGTVQRGGGLPVNLSGGLKAKGHPVGATGVSMHALAYRQLTGRAGDMQCPGAELGLVFNMGGMAVANYASVLEAVRA</sequence>
<feature type="domain" description="Thiolase C-terminal" evidence="2">
    <location>
        <begin position="258"/>
        <end position="389"/>
    </location>
</feature>
<dbReference type="InterPro" id="IPR002155">
    <property type="entry name" value="Thiolase"/>
</dbReference>
<dbReference type="PANTHER" id="PTHR42870:SF1">
    <property type="entry name" value="NON-SPECIFIC LIPID-TRANSFER PROTEIN-LIKE 2"/>
    <property type="match status" value="1"/>
</dbReference>
<dbReference type="GO" id="GO:0003988">
    <property type="term" value="F:acetyl-CoA C-acyltransferase activity"/>
    <property type="evidence" value="ECO:0007669"/>
    <property type="project" value="UniProtKB-EC"/>
</dbReference>
<dbReference type="PIRSF" id="PIRSF000429">
    <property type="entry name" value="Ac-CoA_Ac_transf"/>
    <property type="match status" value="1"/>
</dbReference>
<evidence type="ECO:0000313" key="3">
    <source>
        <dbReference type="EMBL" id="CAB3638170.1"/>
    </source>
</evidence>
<keyword evidence="3" id="KW-0808">Transferase</keyword>
<evidence type="ECO:0000313" key="4">
    <source>
        <dbReference type="Proteomes" id="UP000494108"/>
    </source>
</evidence>
<evidence type="ECO:0000259" key="1">
    <source>
        <dbReference type="Pfam" id="PF00108"/>
    </source>
</evidence>
<dbReference type="InterPro" id="IPR016039">
    <property type="entry name" value="Thiolase-like"/>
</dbReference>
<dbReference type="AlphaFoldDB" id="A0A6S6YUE4"/>
<reference evidence="3 4" key="1">
    <citation type="submission" date="2020-04" db="EMBL/GenBank/DDBJ databases">
        <authorList>
            <person name="De Canck E."/>
        </authorList>
    </citation>
    <scope>NUCLEOTIDE SEQUENCE [LARGE SCALE GENOMIC DNA]</scope>
    <source>
        <strain evidence="3 4">LMG 3431</strain>
    </source>
</reference>
<dbReference type="SUPFAM" id="SSF53901">
    <property type="entry name" value="Thiolase-like"/>
    <property type="match status" value="1"/>
</dbReference>
<dbReference type="Pfam" id="PF00108">
    <property type="entry name" value="Thiolase_N"/>
    <property type="match status" value="1"/>
</dbReference>